<evidence type="ECO:0000313" key="2">
    <source>
        <dbReference type="EMBL" id="MPC74560.1"/>
    </source>
</evidence>
<feature type="compositionally biased region" description="Polar residues" evidence="1">
    <location>
        <begin position="1"/>
        <end position="15"/>
    </location>
</feature>
<reference evidence="2 3" key="1">
    <citation type="submission" date="2019-05" db="EMBL/GenBank/DDBJ databases">
        <title>Another draft genome of Portunus trituberculatus and its Hox gene families provides insights of decapod evolution.</title>
        <authorList>
            <person name="Jeong J.-H."/>
            <person name="Song I."/>
            <person name="Kim S."/>
            <person name="Choi T."/>
            <person name="Kim D."/>
            <person name="Ryu S."/>
            <person name="Kim W."/>
        </authorList>
    </citation>
    <scope>NUCLEOTIDE SEQUENCE [LARGE SCALE GENOMIC DNA]</scope>
    <source>
        <tissue evidence="2">Muscle</tissue>
    </source>
</reference>
<evidence type="ECO:0000256" key="1">
    <source>
        <dbReference type="SAM" id="MobiDB-lite"/>
    </source>
</evidence>
<proteinExistence type="predicted"/>
<protein>
    <submittedName>
        <fullName evidence="2">Uncharacterized protein</fullName>
    </submittedName>
</protein>
<evidence type="ECO:0000313" key="3">
    <source>
        <dbReference type="Proteomes" id="UP000324222"/>
    </source>
</evidence>
<feature type="region of interest" description="Disordered" evidence="1">
    <location>
        <begin position="1"/>
        <end position="57"/>
    </location>
</feature>
<dbReference type="EMBL" id="VSRR010039184">
    <property type="protein sequence ID" value="MPC74560.1"/>
    <property type="molecule type" value="Genomic_DNA"/>
</dbReference>
<sequence length="57" mass="6379">MLATSSSPLQDIHSLSNRKEGTTANPKKKMNVDNAQLKPYSKTARNKPQLILRTRCP</sequence>
<name>A0A5B7HQ43_PORTR</name>
<dbReference type="Proteomes" id="UP000324222">
    <property type="component" value="Unassembled WGS sequence"/>
</dbReference>
<organism evidence="2 3">
    <name type="scientific">Portunus trituberculatus</name>
    <name type="common">Swimming crab</name>
    <name type="synonym">Neptunus trituberculatus</name>
    <dbReference type="NCBI Taxonomy" id="210409"/>
    <lineage>
        <taxon>Eukaryota</taxon>
        <taxon>Metazoa</taxon>
        <taxon>Ecdysozoa</taxon>
        <taxon>Arthropoda</taxon>
        <taxon>Crustacea</taxon>
        <taxon>Multicrustacea</taxon>
        <taxon>Malacostraca</taxon>
        <taxon>Eumalacostraca</taxon>
        <taxon>Eucarida</taxon>
        <taxon>Decapoda</taxon>
        <taxon>Pleocyemata</taxon>
        <taxon>Brachyura</taxon>
        <taxon>Eubrachyura</taxon>
        <taxon>Portunoidea</taxon>
        <taxon>Portunidae</taxon>
        <taxon>Portuninae</taxon>
        <taxon>Portunus</taxon>
    </lineage>
</organism>
<keyword evidence="3" id="KW-1185">Reference proteome</keyword>
<gene>
    <name evidence="2" type="ORF">E2C01_068923</name>
</gene>
<comment type="caution">
    <text evidence="2">The sequence shown here is derived from an EMBL/GenBank/DDBJ whole genome shotgun (WGS) entry which is preliminary data.</text>
</comment>
<dbReference type="AlphaFoldDB" id="A0A5B7HQ43"/>
<accession>A0A5B7HQ43</accession>